<dbReference type="AlphaFoldDB" id="A0A0A1Z292"/>
<evidence type="ECO:0000313" key="4">
    <source>
        <dbReference type="Proteomes" id="UP000030060"/>
    </source>
</evidence>
<dbReference type="InterPro" id="IPR029058">
    <property type="entry name" value="AB_hydrolase_fold"/>
</dbReference>
<protein>
    <submittedName>
        <fullName evidence="3">Lipase</fullName>
    </submittedName>
</protein>
<dbReference type="Proteomes" id="UP000030060">
    <property type="component" value="Unassembled WGS sequence"/>
</dbReference>
<keyword evidence="1" id="KW-0378">Hydrolase</keyword>
<feature type="domain" description="Alpha/beta hydrolase fold-3" evidence="2">
    <location>
        <begin position="78"/>
        <end position="283"/>
    </location>
</feature>
<name>A0A0A1Z292_PSEFL</name>
<dbReference type="Gene3D" id="3.40.50.1820">
    <property type="entry name" value="alpha/beta hydrolase"/>
    <property type="match status" value="1"/>
</dbReference>
<dbReference type="EMBL" id="ASGY01000066">
    <property type="protein sequence ID" value="KGE68308.1"/>
    <property type="molecule type" value="Genomic_DNA"/>
</dbReference>
<dbReference type="ESTHER" id="psefl-a0a0a1z292">
    <property type="family name" value="Hormone-sensitive_lipase_like"/>
</dbReference>
<dbReference type="Pfam" id="PF07859">
    <property type="entry name" value="Abhydrolase_3"/>
    <property type="match status" value="1"/>
</dbReference>
<evidence type="ECO:0000259" key="2">
    <source>
        <dbReference type="Pfam" id="PF07859"/>
    </source>
</evidence>
<sequence length="311" mass="33403">MSRYPISPELAAFVEKTESFTSDDSSLAGLRQNYDRMCQAFTPAKPEGLQVEDLTLAGVGVRSYLPASPVPADGWPCLLYMHGGGWVVGGLDSHDFICFELATALQVLVIAIDYQLAPEHPFPAAYEDCRAVWQAIQAGQAPYAINLRRLVVMGDSAGGNLAAALCMGLRDDGQPLPRAQVLIYPGLGGPCDLPSRRDCMDAPLLSSADTDGYLALYLQGSDRPSPYAMPLLAADFSGLPKALIAVAQFDPLRDDGMLYAECLQAAGVAAVLYPGKGLVHGCLRARRQAPEVDRLYEYLLDYLGSEGLTQV</sequence>
<dbReference type="SUPFAM" id="SSF53474">
    <property type="entry name" value="alpha/beta-Hydrolases"/>
    <property type="match status" value="1"/>
</dbReference>
<dbReference type="OrthoDB" id="9806180at2"/>
<proteinExistence type="predicted"/>
<dbReference type="RefSeq" id="WP_038844764.1">
    <property type="nucleotide sequence ID" value="NZ_ASGY01000066.1"/>
</dbReference>
<evidence type="ECO:0000256" key="1">
    <source>
        <dbReference type="ARBA" id="ARBA00022801"/>
    </source>
</evidence>
<dbReference type="GO" id="GO:0016787">
    <property type="term" value="F:hydrolase activity"/>
    <property type="evidence" value="ECO:0007669"/>
    <property type="project" value="UniProtKB-KW"/>
</dbReference>
<evidence type="ECO:0000313" key="3">
    <source>
        <dbReference type="EMBL" id="KGE68308.1"/>
    </source>
</evidence>
<accession>A0A0A1Z292</accession>
<gene>
    <name evidence="3" type="ORF">K814_0108770</name>
</gene>
<reference evidence="3 4" key="1">
    <citation type="journal article" date="2013" name="Genome Announc.">
        <title>Draft Genome Sequence of Pseudomonas fluorescens LMG 5329, a White Line-Inducing Principle-Producing Bioindicator for the Mushroom Pathogen Pseudomonas tolaasii.</title>
        <authorList>
            <person name="Ghequire M.G."/>
            <person name="Rokni-Zadeh H."/>
            <person name="Zarrineh P."/>
            <person name="De Mot R."/>
        </authorList>
    </citation>
    <scope>NUCLEOTIDE SEQUENCE [LARGE SCALE GENOMIC DNA]</scope>
    <source>
        <strain evidence="3 4">LMG 5329</strain>
    </source>
</reference>
<dbReference type="PANTHER" id="PTHR48081">
    <property type="entry name" value="AB HYDROLASE SUPERFAMILY PROTEIN C4A8.06C"/>
    <property type="match status" value="1"/>
</dbReference>
<organism evidence="3 4">
    <name type="scientific">Pseudomonas fluorescens LMG 5329</name>
    <dbReference type="NCBI Taxonomy" id="1324332"/>
    <lineage>
        <taxon>Bacteria</taxon>
        <taxon>Pseudomonadati</taxon>
        <taxon>Pseudomonadota</taxon>
        <taxon>Gammaproteobacteria</taxon>
        <taxon>Pseudomonadales</taxon>
        <taxon>Pseudomonadaceae</taxon>
        <taxon>Pseudomonas</taxon>
    </lineage>
</organism>
<comment type="caution">
    <text evidence="3">The sequence shown here is derived from an EMBL/GenBank/DDBJ whole genome shotgun (WGS) entry which is preliminary data.</text>
</comment>
<dbReference type="PANTHER" id="PTHR48081:SF8">
    <property type="entry name" value="ALPHA_BETA HYDROLASE FOLD-3 DOMAIN-CONTAINING PROTEIN-RELATED"/>
    <property type="match status" value="1"/>
</dbReference>
<dbReference type="InterPro" id="IPR050300">
    <property type="entry name" value="GDXG_lipolytic_enzyme"/>
</dbReference>
<dbReference type="InterPro" id="IPR013094">
    <property type="entry name" value="AB_hydrolase_3"/>
</dbReference>